<dbReference type="AlphaFoldDB" id="A0A9W6MQY1"/>
<name>A0A9W6MQY1_9HYPH</name>
<reference evidence="3" key="1">
    <citation type="journal article" date="2014" name="Int. J. Syst. Evol. Microbiol.">
        <title>Complete genome sequence of Corynebacterium casei LMG S-19264T (=DSM 44701T), isolated from a smear-ripened cheese.</title>
        <authorList>
            <consortium name="US DOE Joint Genome Institute (JGI-PGF)"/>
            <person name="Walter F."/>
            <person name="Albersmeier A."/>
            <person name="Kalinowski J."/>
            <person name="Ruckert C."/>
        </authorList>
    </citation>
    <scope>NUCLEOTIDE SEQUENCE</scope>
    <source>
        <strain evidence="3">VKM B-1606</strain>
    </source>
</reference>
<dbReference type="EMBL" id="JAFBCY010000002">
    <property type="protein sequence ID" value="MBM7851404.1"/>
    <property type="molecule type" value="Genomic_DNA"/>
</dbReference>
<evidence type="ECO:0000256" key="2">
    <source>
        <dbReference type="SAM" id="Phobius"/>
    </source>
</evidence>
<dbReference type="RefSeq" id="WP_204949825.1">
    <property type="nucleotide sequence ID" value="NZ_BSFF01000001.1"/>
</dbReference>
<dbReference type="Proteomes" id="UP001143400">
    <property type="component" value="Unassembled WGS sequence"/>
</dbReference>
<keyword evidence="2" id="KW-0812">Transmembrane</keyword>
<evidence type="ECO:0000313" key="6">
    <source>
        <dbReference type="Proteomes" id="UP001143400"/>
    </source>
</evidence>
<feature type="transmembrane region" description="Helical" evidence="2">
    <location>
        <begin position="77"/>
        <end position="102"/>
    </location>
</feature>
<gene>
    <name evidence="3" type="ORF">GCM10008170_04800</name>
    <name evidence="4" type="ORF">JOD31_001629</name>
</gene>
<reference evidence="3" key="3">
    <citation type="submission" date="2023-01" db="EMBL/GenBank/DDBJ databases">
        <authorList>
            <person name="Sun Q."/>
            <person name="Evtushenko L."/>
        </authorList>
    </citation>
    <scope>NUCLEOTIDE SEQUENCE</scope>
    <source>
        <strain evidence="3">VKM B-1606</strain>
    </source>
</reference>
<organism evidence="3 6">
    <name type="scientific">Methylopila capsulata</name>
    <dbReference type="NCBI Taxonomy" id="61654"/>
    <lineage>
        <taxon>Bacteria</taxon>
        <taxon>Pseudomonadati</taxon>
        <taxon>Pseudomonadota</taxon>
        <taxon>Alphaproteobacteria</taxon>
        <taxon>Hyphomicrobiales</taxon>
        <taxon>Methylopilaceae</taxon>
        <taxon>Methylopila</taxon>
    </lineage>
</organism>
<evidence type="ECO:0000256" key="1">
    <source>
        <dbReference type="SAM" id="MobiDB-lite"/>
    </source>
</evidence>
<feature type="transmembrane region" description="Helical" evidence="2">
    <location>
        <begin position="53"/>
        <end position="70"/>
    </location>
</feature>
<reference evidence="4 5" key="2">
    <citation type="submission" date="2021-01" db="EMBL/GenBank/DDBJ databases">
        <title>Genomic Encyclopedia of Type Strains, Phase IV (KMG-IV): sequencing the most valuable type-strain genomes for metagenomic binning, comparative biology and taxonomic classification.</title>
        <authorList>
            <person name="Goeker M."/>
        </authorList>
    </citation>
    <scope>NUCLEOTIDE SEQUENCE [LARGE SCALE GENOMIC DNA]</scope>
    <source>
        <strain evidence="4 5">DSM 6130</strain>
    </source>
</reference>
<evidence type="ECO:0000313" key="3">
    <source>
        <dbReference type="EMBL" id="GLK54461.1"/>
    </source>
</evidence>
<proteinExistence type="predicted"/>
<dbReference type="Proteomes" id="UP000758856">
    <property type="component" value="Unassembled WGS sequence"/>
</dbReference>
<keyword evidence="2" id="KW-0472">Membrane</keyword>
<keyword evidence="2" id="KW-1133">Transmembrane helix</keyword>
<keyword evidence="5" id="KW-1185">Reference proteome</keyword>
<sequence>MSNVVDFRKARKKKAEPKPTPGAPKRRSAGEFALAVGLTGVAIFLAPTLWTGVPAPLLAVVNLLVAAVYVQQGPRLLAGLWIALSFAVLAVFSEASPVAYALGVALATFG</sequence>
<accession>A0A9W6MQY1</accession>
<evidence type="ECO:0000313" key="4">
    <source>
        <dbReference type="EMBL" id="MBM7851404.1"/>
    </source>
</evidence>
<feature type="region of interest" description="Disordered" evidence="1">
    <location>
        <begin position="1"/>
        <end position="27"/>
    </location>
</feature>
<protein>
    <submittedName>
        <fullName evidence="3">Uncharacterized protein</fullName>
    </submittedName>
</protein>
<dbReference type="EMBL" id="BSFF01000001">
    <property type="protein sequence ID" value="GLK54461.1"/>
    <property type="molecule type" value="Genomic_DNA"/>
</dbReference>
<evidence type="ECO:0000313" key="5">
    <source>
        <dbReference type="Proteomes" id="UP000758856"/>
    </source>
</evidence>
<comment type="caution">
    <text evidence="3">The sequence shown here is derived from an EMBL/GenBank/DDBJ whole genome shotgun (WGS) entry which is preliminary data.</text>
</comment>
<feature type="transmembrane region" description="Helical" evidence="2">
    <location>
        <begin position="28"/>
        <end position="47"/>
    </location>
</feature>